<feature type="region of interest" description="Disordered" evidence="5">
    <location>
        <begin position="638"/>
        <end position="666"/>
    </location>
</feature>
<evidence type="ECO:0000259" key="7">
    <source>
        <dbReference type="PROSITE" id="PS50966"/>
    </source>
</evidence>
<evidence type="ECO:0000256" key="2">
    <source>
        <dbReference type="ARBA" id="ARBA00022670"/>
    </source>
</evidence>
<keyword evidence="4" id="KW-0862">Zinc</keyword>
<dbReference type="OMA" id="DAIHIND"/>
<keyword evidence="4" id="KW-0863">Zinc-finger</keyword>
<dbReference type="SUPFAM" id="SSF54001">
    <property type="entry name" value="Cysteine proteinases"/>
    <property type="match status" value="1"/>
</dbReference>
<dbReference type="GO" id="GO:0008234">
    <property type="term" value="F:cysteine-type peptidase activity"/>
    <property type="evidence" value="ECO:0007669"/>
    <property type="project" value="InterPro"/>
</dbReference>
<dbReference type="GO" id="GO:0008270">
    <property type="term" value="F:zinc ion binding"/>
    <property type="evidence" value="ECO:0007669"/>
    <property type="project" value="UniProtKB-KW"/>
</dbReference>
<dbReference type="PROSITE" id="PS50966">
    <property type="entry name" value="ZF_SWIM"/>
    <property type="match status" value="1"/>
</dbReference>
<evidence type="ECO:0000313" key="8">
    <source>
        <dbReference type="EMBL" id="OXA49231.1"/>
    </source>
</evidence>
<dbReference type="EMBL" id="LNIX01000010">
    <property type="protein sequence ID" value="OXA49231.1"/>
    <property type="molecule type" value="Genomic_DNA"/>
</dbReference>
<dbReference type="InterPro" id="IPR038765">
    <property type="entry name" value="Papain-like_cys_pep_sf"/>
</dbReference>
<feature type="domain" description="Ubiquitin-like protease family profile" evidence="6">
    <location>
        <begin position="715"/>
        <end position="890"/>
    </location>
</feature>
<dbReference type="Proteomes" id="UP000198287">
    <property type="component" value="Unassembled WGS sequence"/>
</dbReference>
<dbReference type="PROSITE" id="PS50600">
    <property type="entry name" value="ULP_PROTEASE"/>
    <property type="match status" value="1"/>
</dbReference>
<feature type="region of interest" description="Disordered" evidence="5">
    <location>
        <begin position="106"/>
        <end position="153"/>
    </location>
</feature>
<keyword evidence="2 8" id="KW-0645">Protease</keyword>
<keyword evidence="9" id="KW-1185">Reference proteome</keyword>
<evidence type="ECO:0000259" key="6">
    <source>
        <dbReference type="PROSITE" id="PS50600"/>
    </source>
</evidence>
<dbReference type="SUPFAM" id="SSF57903">
    <property type="entry name" value="FYVE/PHD zinc finger"/>
    <property type="match status" value="1"/>
</dbReference>
<dbReference type="InterPro" id="IPR011011">
    <property type="entry name" value="Znf_FYVE_PHD"/>
</dbReference>
<evidence type="ECO:0000256" key="4">
    <source>
        <dbReference type="PROSITE-ProRule" id="PRU00325"/>
    </source>
</evidence>
<accession>A0A226DX09</accession>
<dbReference type="Pfam" id="PF02902">
    <property type="entry name" value="Peptidase_C48"/>
    <property type="match status" value="1"/>
</dbReference>
<feature type="domain" description="SWIM-type" evidence="7">
    <location>
        <begin position="563"/>
        <end position="591"/>
    </location>
</feature>
<dbReference type="InterPro" id="IPR003653">
    <property type="entry name" value="Peptidase_C48_C"/>
</dbReference>
<dbReference type="Gene3D" id="3.40.395.10">
    <property type="entry name" value="Adenoviral Proteinase, Chain A"/>
    <property type="match status" value="1"/>
</dbReference>
<keyword evidence="4" id="KW-0479">Metal-binding</keyword>
<sequence>MVAAPNPANEEVYVYQVDKTGAMYWRADGKSWKSIRSKNVGNLKLRLFQLLSNGSSVQFFRSEYTVDGNPGYVLGFYNGDFRYKSAVPAAHGNTKRPGCYAGDRARRLLHGDSSPGKTPVKAFISKDPETPQSQGKGKNVQDDDDDYEDVDDDRTEFPFVTSHKSAKKNLSETLQSTTMKPTAVYRQATMATFDDISPSSQPRNIRQVYNIASEIKRKTSVRDDMYELFCMTREYEKFVLNFQLASKVNVVVAHPAMVAHANDLLEIFSTKNEYVVFHYDTTYGVASDTSSHSQMFQSLCQELPLLNSDTTIIITDREAAISAAIRLNLTDAQSRYCWNHLRDNVGTWAQKHFGVEAAHNYRADFFQLLSCETEDEYVLMLEDFRETWDPQFQDYYNTYINTDVINSGRWAIQKLGIYNPDSGITNNAAESANFSVKQVIKCKTAGFYQVGLSVYYLQAFNLMEITRGLTGHGNWRVTDNYKDVAQKLQPIQKFQDVIYPVIIKSVVIDGKIPEGVSRGNAEKPRPVPTTTLGIAKMLVMKRRIEFAPASGTFVVRGLFGPAHNVHLGNQTCTCARRDTCSHLLAVMLNTNTYKPAQMGKRQVRRNMSNIYNSTRVKRAGKKGSRRVGVKPSLALSRQGKIPNLTPSSPTSSTGGLACQKSSDQDVAPPTQAASAIKKLRYIALDLIPPISQTNVESTILSNPKITFADLKSLAIQLKRAECGVLNKLQLHCVGPSIKYDEDHPGWLTDAVIDDFHHLCVNSTKTVSLPSGSTHCFLELEDGATLPNTTLESVEIDYNRPELELILAPINLDQCHWVLGAFWIKSKEYAYIDPLAPDCINQDIVQKFIGSINSLTEIQQSQTWKLREIKIARQINDNDCGVLVSAISYLLSQEVNPINHINAIDFRGRMLGEIIGNCTVVNPDRRPKVCPICNQNCADSSGIKCERCGQWTHRQCLGSYTAQGFHTC</sequence>
<proteinExistence type="inferred from homology"/>
<comment type="similarity">
    <text evidence="1">Belongs to the peptidase C48 family.</text>
</comment>
<dbReference type="Gene3D" id="3.30.40.10">
    <property type="entry name" value="Zinc/RING finger domain, C3HC4 (zinc finger)"/>
    <property type="match status" value="1"/>
</dbReference>
<evidence type="ECO:0000313" key="9">
    <source>
        <dbReference type="Proteomes" id="UP000198287"/>
    </source>
</evidence>
<organism evidence="8 9">
    <name type="scientific">Folsomia candida</name>
    <name type="common">Springtail</name>
    <dbReference type="NCBI Taxonomy" id="158441"/>
    <lineage>
        <taxon>Eukaryota</taxon>
        <taxon>Metazoa</taxon>
        <taxon>Ecdysozoa</taxon>
        <taxon>Arthropoda</taxon>
        <taxon>Hexapoda</taxon>
        <taxon>Collembola</taxon>
        <taxon>Entomobryomorpha</taxon>
        <taxon>Isotomoidea</taxon>
        <taxon>Isotomidae</taxon>
        <taxon>Proisotominae</taxon>
        <taxon>Folsomia</taxon>
    </lineage>
</organism>
<evidence type="ECO:0000256" key="5">
    <source>
        <dbReference type="SAM" id="MobiDB-lite"/>
    </source>
</evidence>
<gene>
    <name evidence="8" type="ORF">Fcan01_15820</name>
</gene>
<dbReference type="AlphaFoldDB" id="A0A226DX09"/>
<evidence type="ECO:0000256" key="3">
    <source>
        <dbReference type="ARBA" id="ARBA00022801"/>
    </source>
</evidence>
<reference evidence="8 9" key="1">
    <citation type="submission" date="2015-12" db="EMBL/GenBank/DDBJ databases">
        <title>The genome of Folsomia candida.</title>
        <authorList>
            <person name="Faddeeva A."/>
            <person name="Derks M.F."/>
            <person name="Anvar Y."/>
            <person name="Smit S."/>
            <person name="Van Straalen N."/>
            <person name="Roelofs D."/>
        </authorList>
    </citation>
    <scope>NUCLEOTIDE SEQUENCE [LARGE SCALE GENOMIC DNA]</scope>
    <source>
        <strain evidence="8 9">VU population</strain>
        <tissue evidence="8">Whole body</tissue>
    </source>
</reference>
<keyword evidence="3" id="KW-0378">Hydrolase</keyword>
<protein>
    <submittedName>
        <fullName evidence="8">Ubiquitin-like-specific protease 1</fullName>
    </submittedName>
</protein>
<dbReference type="GO" id="GO:0006508">
    <property type="term" value="P:proteolysis"/>
    <property type="evidence" value="ECO:0007669"/>
    <property type="project" value="UniProtKB-KW"/>
</dbReference>
<comment type="caution">
    <text evidence="8">The sequence shown here is derived from an EMBL/GenBank/DDBJ whole genome shotgun (WGS) entry which is preliminary data.</text>
</comment>
<dbReference type="InterPro" id="IPR007527">
    <property type="entry name" value="Znf_SWIM"/>
</dbReference>
<name>A0A226DX09_FOLCA</name>
<evidence type="ECO:0000256" key="1">
    <source>
        <dbReference type="ARBA" id="ARBA00005234"/>
    </source>
</evidence>
<feature type="compositionally biased region" description="Acidic residues" evidence="5">
    <location>
        <begin position="142"/>
        <end position="153"/>
    </location>
</feature>
<dbReference type="STRING" id="158441.A0A226DX09"/>
<dbReference type="InterPro" id="IPR013083">
    <property type="entry name" value="Znf_RING/FYVE/PHD"/>
</dbReference>